<evidence type="ECO:0000259" key="6">
    <source>
        <dbReference type="SMART" id="SM00856"/>
    </source>
</evidence>
<dbReference type="PANTHER" id="PTHR31080:SF158">
    <property type="entry name" value="PLANT INVERTASE_PECTIN METHYLESTERASE INHIBITOR SUPERFAMILY PROTEIN"/>
    <property type="match status" value="1"/>
</dbReference>
<dbReference type="Pfam" id="PF04043">
    <property type="entry name" value="PMEI"/>
    <property type="match status" value="1"/>
</dbReference>
<keyword evidence="3" id="KW-0732">Signal</keyword>
<comment type="similarity">
    <text evidence="5">Belongs to the PMEI family.</text>
</comment>
<dbReference type="Proteomes" id="UP001419268">
    <property type="component" value="Unassembled WGS sequence"/>
</dbReference>
<evidence type="ECO:0000256" key="4">
    <source>
        <dbReference type="ARBA" id="ARBA00023157"/>
    </source>
</evidence>
<evidence type="ECO:0000313" key="8">
    <source>
        <dbReference type="Proteomes" id="UP001419268"/>
    </source>
</evidence>
<evidence type="ECO:0000256" key="2">
    <source>
        <dbReference type="ARBA" id="ARBA00022525"/>
    </source>
</evidence>
<dbReference type="EMBL" id="JBBNAG010000004">
    <property type="protein sequence ID" value="KAK9139338.1"/>
    <property type="molecule type" value="Genomic_DNA"/>
</dbReference>
<reference evidence="7 8" key="1">
    <citation type="submission" date="2024-01" db="EMBL/GenBank/DDBJ databases">
        <title>Genome assemblies of Stephania.</title>
        <authorList>
            <person name="Yang L."/>
        </authorList>
    </citation>
    <scope>NUCLEOTIDE SEQUENCE [LARGE SCALE GENOMIC DNA]</scope>
    <source>
        <strain evidence="7">JXDWG</strain>
        <tissue evidence="7">Leaf</tissue>
    </source>
</reference>
<dbReference type="GO" id="GO:0004857">
    <property type="term" value="F:enzyme inhibitor activity"/>
    <property type="evidence" value="ECO:0007669"/>
    <property type="project" value="InterPro"/>
</dbReference>
<dbReference type="InterPro" id="IPR051955">
    <property type="entry name" value="PME_Inhibitor"/>
</dbReference>
<name>A0AAP0JTT0_9MAGN</name>
<dbReference type="InterPro" id="IPR006501">
    <property type="entry name" value="Pectinesterase_inhib_dom"/>
</dbReference>
<evidence type="ECO:0000256" key="5">
    <source>
        <dbReference type="ARBA" id="ARBA00038471"/>
    </source>
</evidence>
<dbReference type="NCBIfam" id="TIGR01614">
    <property type="entry name" value="PME_inhib"/>
    <property type="match status" value="1"/>
</dbReference>
<evidence type="ECO:0000256" key="3">
    <source>
        <dbReference type="ARBA" id="ARBA00022729"/>
    </source>
</evidence>
<dbReference type="Gene3D" id="1.20.140.40">
    <property type="entry name" value="Invertase/pectin methylesterase inhibitor family protein"/>
    <property type="match status" value="1"/>
</dbReference>
<keyword evidence="8" id="KW-1185">Reference proteome</keyword>
<accession>A0AAP0JTT0</accession>
<protein>
    <recommendedName>
        <fullName evidence="6">Pectinesterase inhibitor domain-containing protein</fullName>
    </recommendedName>
</protein>
<dbReference type="GO" id="GO:0005576">
    <property type="term" value="C:extracellular region"/>
    <property type="evidence" value="ECO:0007669"/>
    <property type="project" value="UniProtKB-SubCell"/>
</dbReference>
<dbReference type="SUPFAM" id="SSF101148">
    <property type="entry name" value="Plant invertase/pectin methylesterase inhibitor"/>
    <property type="match status" value="1"/>
</dbReference>
<dbReference type="FunFam" id="1.20.140.40:FF:000006">
    <property type="entry name" value="Pectinesterase inhibitor 3"/>
    <property type="match status" value="1"/>
</dbReference>
<proteinExistence type="inferred from homology"/>
<keyword evidence="2" id="KW-0964">Secreted</keyword>
<organism evidence="7 8">
    <name type="scientific">Stephania cephalantha</name>
    <dbReference type="NCBI Taxonomy" id="152367"/>
    <lineage>
        <taxon>Eukaryota</taxon>
        <taxon>Viridiplantae</taxon>
        <taxon>Streptophyta</taxon>
        <taxon>Embryophyta</taxon>
        <taxon>Tracheophyta</taxon>
        <taxon>Spermatophyta</taxon>
        <taxon>Magnoliopsida</taxon>
        <taxon>Ranunculales</taxon>
        <taxon>Menispermaceae</taxon>
        <taxon>Menispermoideae</taxon>
        <taxon>Cissampelideae</taxon>
        <taxon>Stephania</taxon>
    </lineage>
</organism>
<dbReference type="PANTHER" id="PTHR31080">
    <property type="entry name" value="PECTINESTERASE INHIBITOR-LIKE"/>
    <property type="match status" value="1"/>
</dbReference>
<sequence>MLYIYMYTFIITMSSLHSFLLTMMIIPLSSTLLLMASPSHADQTYVREACNVTRYRDLCIRYLSPYSNSAKRSHHKWAQAAVAVTMEEAKRTGKLLNIIRARGRMRRRQMAALSDCLECFEETMDNAARSAEELRRLSSEKSTFEVQMGNVETWMSAALTFEDTCLDGFDEVRKGKVVKQLRREVVKVSCITSNALALVAKLASVGG</sequence>
<dbReference type="AlphaFoldDB" id="A0AAP0JTT0"/>
<dbReference type="SMART" id="SM00856">
    <property type="entry name" value="PMEI"/>
    <property type="match status" value="1"/>
</dbReference>
<feature type="domain" description="Pectinesterase inhibitor" evidence="6">
    <location>
        <begin position="41"/>
        <end position="198"/>
    </location>
</feature>
<comment type="subcellular location">
    <subcellularLocation>
        <location evidence="1">Secreted</location>
        <location evidence="1">Extracellular space</location>
    </subcellularLocation>
</comment>
<evidence type="ECO:0000313" key="7">
    <source>
        <dbReference type="EMBL" id="KAK9139338.1"/>
    </source>
</evidence>
<evidence type="ECO:0000256" key="1">
    <source>
        <dbReference type="ARBA" id="ARBA00004239"/>
    </source>
</evidence>
<keyword evidence="4" id="KW-1015">Disulfide bond</keyword>
<dbReference type="CDD" id="cd15798">
    <property type="entry name" value="PMEI-like_3"/>
    <property type="match status" value="1"/>
</dbReference>
<gene>
    <name evidence="7" type="ORF">Scep_009019</name>
</gene>
<dbReference type="InterPro" id="IPR035513">
    <property type="entry name" value="Invertase/methylesterase_inhib"/>
</dbReference>
<comment type="caution">
    <text evidence="7">The sequence shown here is derived from an EMBL/GenBank/DDBJ whole genome shotgun (WGS) entry which is preliminary data.</text>
</comment>